<feature type="transmembrane region" description="Helical" evidence="1">
    <location>
        <begin position="6"/>
        <end position="26"/>
    </location>
</feature>
<comment type="caution">
    <text evidence="2">The sequence shown here is derived from an EMBL/GenBank/DDBJ whole genome shotgun (WGS) entry which is preliminary data.</text>
</comment>
<dbReference type="AlphaFoldDB" id="A0A7J9S763"/>
<keyword evidence="1" id="KW-1133">Transmembrane helix</keyword>
<reference evidence="2 3" key="1">
    <citation type="submission" date="2020-08" db="EMBL/GenBank/DDBJ databases">
        <title>Genomic Encyclopedia of Type Strains, Phase IV (KMG-V): Genome sequencing to study the core and pangenomes of soil and plant-associated prokaryotes.</title>
        <authorList>
            <person name="Whitman W."/>
        </authorList>
    </citation>
    <scope>NUCLEOTIDE SEQUENCE [LARGE SCALE GENOMIC DNA]</scope>
    <source>
        <strain evidence="2 3">C11</strain>
    </source>
</reference>
<dbReference type="EMBL" id="JACHEC010000003">
    <property type="protein sequence ID" value="MBB6402495.1"/>
    <property type="molecule type" value="Genomic_DNA"/>
</dbReference>
<evidence type="ECO:0000256" key="1">
    <source>
        <dbReference type="SAM" id="Phobius"/>
    </source>
</evidence>
<evidence type="ECO:0000313" key="3">
    <source>
        <dbReference type="Proteomes" id="UP000536195"/>
    </source>
</evidence>
<evidence type="ECO:0000313" key="2">
    <source>
        <dbReference type="EMBL" id="MBB6402495.1"/>
    </source>
</evidence>
<organism evidence="2 3">
    <name type="scientific">Methanococcus maripaludis</name>
    <name type="common">Methanococcus deltae</name>
    <dbReference type="NCBI Taxonomy" id="39152"/>
    <lineage>
        <taxon>Archaea</taxon>
        <taxon>Methanobacteriati</taxon>
        <taxon>Methanobacteriota</taxon>
        <taxon>Methanomada group</taxon>
        <taxon>Methanococci</taxon>
        <taxon>Methanococcales</taxon>
        <taxon>Methanococcaceae</taxon>
        <taxon>Methanococcus</taxon>
    </lineage>
</organism>
<accession>A0A7J9S763</accession>
<name>A0A7J9S763_METMI</name>
<dbReference type="RefSeq" id="WP_184230897.1">
    <property type="nucleotide sequence ID" value="NZ_JACHEC010000003.1"/>
</dbReference>
<protein>
    <submittedName>
        <fullName evidence="2">Uncharacterized protein</fullName>
    </submittedName>
</protein>
<dbReference type="Proteomes" id="UP000536195">
    <property type="component" value="Unassembled WGS sequence"/>
</dbReference>
<feature type="transmembrane region" description="Helical" evidence="1">
    <location>
        <begin position="77"/>
        <end position="98"/>
    </location>
</feature>
<sequence>MDLYFTLSTLITMLVFGKLIFVAFEIKSWYIDNHSDCIIFVIGSGSMLLTLLSYFVFQDILDIILSNFEWFVNMSFGNQASITFVPSIFFAYVFAAFTKNVAIDYSLKKGWITKLESRRRVTKSYMKKEE</sequence>
<proteinExistence type="predicted"/>
<keyword evidence="1" id="KW-0472">Membrane</keyword>
<keyword evidence="1" id="KW-0812">Transmembrane</keyword>
<feature type="transmembrane region" description="Helical" evidence="1">
    <location>
        <begin position="38"/>
        <end position="57"/>
    </location>
</feature>
<gene>
    <name evidence="2" type="ORF">HNP92_001817</name>
</gene>